<name>A0A2Z6QYW5_9GLOM</name>
<evidence type="ECO:0000313" key="1">
    <source>
        <dbReference type="EMBL" id="GBB93792.1"/>
    </source>
</evidence>
<protein>
    <submittedName>
        <fullName evidence="1">Uncharacterized protein</fullName>
    </submittedName>
</protein>
<evidence type="ECO:0000313" key="2">
    <source>
        <dbReference type="Proteomes" id="UP000247702"/>
    </source>
</evidence>
<comment type="caution">
    <text evidence="1">The sequence shown here is derived from an EMBL/GenBank/DDBJ whole genome shotgun (WGS) entry which is preliminary data.</text>
</comment>
<keyword evidence="2" id="KW-1185">Reference proteome</keyword>
<dbReference type="Proteomes" id="UP000247702">
    <property type="component" value="Unassembled WGS sequence"/>
</dbReference>
<proteinExistence type="predicted"/>
<organism evidence="1 2">
    <name type="scientific">Rhizophagus clarus</name>
    <dbReference type="NCBI Taxonomy" id="94130"/>
    <lineage>
        <taxon>Eukaryota</taxon>
        <taxon>Fungi</taxon>
        <taxon>Fungi incertae sedis</taxon>
        <taxon>Mucoromycota</taxon>
        <taxon>Glomeromycotina</taxon>
        <taxon>Glomeromycetes</taxon>
        <taxon>Glomerales</taxon>
        <taxon>Glomeraceae</taxon>
        <taxon>Rhizophagus</taxon>
    </lineage>
</organism>
<gene>
    <name evidence="1" type="ORF">RclHR1_02230018</name>
</gene>
<reference evidence="1 2" key="1">
    <citation type="submission" date="2017-11" db="EMBL/GenBank/DDBJ databases">
        <title>The genome of Rhizophagus clarus HR1 reveals common genetic basis of auxotrophy among arbuscular mycorrhizal fungi.</title>
        <authorList>
            <person name="Kobayashi Y."/>
        </authorList>
    </citation>
    <scope>NUCLEOTIDE SEQUENCE [LARGE SCALE GENOMIC DNA]</scope>
    <source>
        <strain evidence="1 2">HR1</strain>
    </source>
</reference>
<dbReference type="AlphaFoldDB" id="A0A2Z6QYW5"/>
<sequence>MYFKDIFEGSDKTRLYLKIQTFHFEGGLPSQRWISKRNFKGLEFYGTSIVFFKILSEWDMGLQSLRLSRRIIDRISKLQLLNTSGLNLQISVSKHNFKGPRFATLQSPYGCNFKGPQFSDWLLDGISKSN</sequence>
<dbReference type="EMBL" id="BEXD01001369">
    <property type="protein sequence ID" value="GBB93792.1"/>
    <property type="molecule type" value="Genomic_DNA"/>
</dbReference>
<accession>A0A2Z6QYW5</accession>